<dbReference type="InterPro" id="IPR013783">
    <property type="entry name" value="Ig-like_fold"/>
</dbReference>
<comment type="caution">
    <text evidence="7">The sequence shown here is derived from an EMBL/GenBank/DDBJ whole genome shotgun (WGS) entry which is preliminary data.</text>
</comment>
<comment type="subcellular location">
    <subcellularLocation>
        <location evidence="1">Membrane</location>
    </subcellularLocation>
</comment>
<evidence type="ECO:0000259" key="6">
    <source>
        <dbReference type="PROSITE" id="PS50835"/>
    </source>
</evidence>
<evidence type="ECO:0000256" key="4">
    <source>
        <dbReference type="ARBA" id="ARBA00023180"/>
    </source>
</evidence>
<accession>A0AA88SZY7</accession>
<name>A0AA88SZY7_CHASR</name>
<keyword evidence="2 5" id="KW-0732">Signal</keyword>
<dbReference type="PROSITE" id="PS50835">
    <property type="entry name" value="IG_LIKE"/>
    <property type="match status" value="1"/>
</dbReference>
<protein>
    <recommendedName>
        <fullName evidence="6">Ig-like domain-containing protein</fullName>
    </recommendedName>
</protein>
<evidence type="ECO:0000256" key="5">
    <source>
        <dbReference type="SAM" id="SignalP"/>
    </source>
</evidence>
<dbReference type="Gene3D" id="2.60.40.10">
    <property type="entry name" value="Immunoglobulins"/>
    <property type="match status" value="2"/>
</dbReference>
<dbReference type="AlphaFoldDB" id="A0AA88SZY7"/>
<dbReference type="SUPFAM" id="SSF48726">
    <property type="entry name" value="Immunoglobulin"/>
    <property type="match status" value="2"/>
</dbReference>
<dbReference type="GO" id="GO:0016020">
    <property type="term" value="C:membrane"/>
    <property type="evidence" value="ECO:0007669"/>
    <property type="project" value="UniProtKB-SubCell"/>
</dbReference>
<dbReference type="PANTHER" id="PTHR12080:SF111">
    <property type="entry name" value="IMMUNOGLOBULIN V-SET DOMAIN-CONTAINING PROTEIN"/>
    <property type="match status" value="1"/>
</dbReference>
<dbReference type="InterPro" id="IPR015631">
    <property type="entry name" value="CD2/SLAM_rcpt"/>
</dbReference>
<evidence type="ECO:0000256" key="1">
    <source>
        <dbReference type="ARBA" id="ARBA00004370"/>
    </source>
</evidence>
<feature type="domain" description="Ig-like" evidence="6">
    <location>
        <begin position="124"/>
        <end position="206"/>
    </location>
</feature>
<reference evidence="7" key="1">
    <citation type="submission" date="2023-07" db="EMBL/GenBank/DDBJ databases">
        <title>Chromosome-level Genome Assembly of Striped Snakehead (Channa striata).</title>
        <authorList>
            <person name="Liu H."/>
        </authorList>
    </citation>
    <scope>NUCLEOTIDE SEQUENCE</scope>
    <source>
        <strain evidence="7">Gz</strain>
        <tissue evidence="7">Muscle</tissue>
    </source>
</reference>
<feature type="signal peptide" evidence="5">
    <location>
        <begin position="1"/>
        <end position="17"/>
    </location>
</feature>
<sequence length="327" mass="36422">MEAVVGLLVMLLGVSSGVETNCDGRQNGTQCYGALGGTVVLQLIKPSEISRFQWTKNNTVIIRWRHNSFIENKIQDRSLFTLSNGTFRINNLNRNDGGEYKLEIHDSNGKTLSSRYLQFSFQAPVSSVLLVSECLSQGEMRVSCSSEGGDSPQYSWTLDGHTLTDAELLSGNKETNNITLKQHVSGNLVCSVRNHVSHVSKEETISDCGFIFINCMSSNGTHISQWVFAANNTLCVEPTTTTVPTVVIGLAVICTQTRKKNIKPKKEDNEEELTYADVRVTQRQERQLQQTAEVEVEYGQVRFSGRPRQTVRPSGDDCVYAKVCRDR</sequence>
<evidence type="ECO:0000256" key="3">
    <source>
        <dbReference type="ARBA" id="ARBA00023136"/>
    </source>
</evidence>
<dbReference type="Proteomes" id="UP001187415">
    <property type="component" value="Unassembled WGS sequence"/>
</dbReference>
<keyword evidence="8" id="KW-1185">Reference proteome</keyword>
<feature type="chain" id="PRO_5041731742" description="Ig-like domain-containing protein" evidence="5">
    <location>
        <begin position="18"/>
        <end position="327"/>
    </location>
</feature>
<dbReference type="InterPro" id="IPR036179">
    <property type="entry name" value="Ig-like_dom_sf"/>
</dbReference>
<proteinExistence type="predicted"/>
<evidence type="ECO:0000256" key="2">
    <source>
        <dbReference type="ARBA" id="ARBA00022729"/>
    </source>
</evidence>
<dbReference type="EMBL" id="JAUPFM010000006">
    <property type="protein sequence ID" value="KAK2849200.1"/>
    <property type="molecule type" value="Genomic_DNA"/>
</dbReference>
<dbReference type="PANTHER" id="PTHR12080">
    <property type="entry name" value="SIGNALING LYMPHOCYTIC ACTIVATION MOLECULE"/>
    <property type="match status" value="1"/>
</dbReference>
<dbReference type="InterPro" id="IPR007110">
    <property type="entry name" value="Ig-like_dom"/>
</dbReference>
<evidence type="ECO:0000313" key="7">
    <source>
        <dbReference type="EMBL" id="KAK2849200.1"/>
    </source>
</evidence>
<keyword evidence="3" id="KW-0472">Membrane</keyword>
<organism evidence="7 8">
    <name type="scientific">Channa striata</name>
    <name type="common">Snakehead murrel</name>
    <name type="synonym">Ophicephalus striatus</name>
    <dbReference type="NCBI Taxonomy" id="64152"/>
    <lineage>
        <taxon>Eukaryota</taxon>
        <taxon>Metazoa</taxon>
        <taxon>Chordata</taxon>
        <taxon>Craniata</taxon>
        <taxon>Vertebrata</taxon>
        <taxon>Euteleostomi</taxon>
        <taxon>Actinopterygii</taxon>
        <taxon>Neopterygii</taxon>
        <taxon>Teleostei</taxon>
        <taxon>Neoteleostei</taxon>
        <taxon>Acanthomorphata</taxon>
        <taxon>Anabantaria</taxon>
        <taxon>Anabantiformes</taxon>
        <taxon>Channoidei</taxon>
        <taxon>Channidae</taxon>
        <taxon>Channa</taxon>
    </lineage>
</organism>
<gene>
    <name evidence="7" type="ORF">Q5P01_009034</name>
</gene>
<keyword evidence="4" id="KW-0325">Glycoprotein</keyword>
<evidence type="ECO:0000313" key="8">
    <source>
        <dbReference type="Proteomes" id="UP001187415"/>
    </source>
</evidence>